<keyword evidence="2" id="KW-1185">Reference proteome</keyword>
<protein>
    <recommendedName>
        <fullName evidence="3">Reverse transcriptase domain-containing protein</fullName>
    </recommendedName>
</protein>
<name>A0A3M6UB46_POCDA</name>
<evidence type="ECO:0000313" key="1">
    <source>
        <dbReference type="EMBL" id="RMX50851.1"/>
    </source>
</evidence>
<proteinExistence type="predicted"/>
<accession>A0A3M6UB46</accession>
<dbReference type="AlphaFoldDB" id="A0A3M6UB46"/>
<dbReference type="EMBL" id="RCHS01001889">
    <property type="protein sequence ID" value="RMX50851.1"/>
    <property type="molecule type" value="Genomic_DNA"/>
</dbReference>
<reference evidence="1 2" key="1">
    <citation type="journal article" date="2018" name="Sci. Rep.">
        <title>Comparative analysis of the Pocillopora damicornis genome highlights role of immune system in coral evolution.</title>
        <authorList>
            <person name="Cunning R."/>
            <person name="Bay R.A."/>
            <person name="Gillette P."/>
            <person name="Baker A.C."/>
            <person name="Traylor-Knowles N."/>
        </authorList>
    </citation>
    <scope>NUCLEOTIDE SEQUENCE [LARGE SCALE GENOMIC DNA]</scope>
    <source>
        <strain evidence="1">RSMAS</strain>
        <tissue evidence="1">Whole animal</tissue>
    </source>
</reference>
<dbReference type="STRING" id="46731.A0A3M6UB46"/>
<evidence type="ECO:0000313" key="2">
    <source>
        <dbReference type="Proteomes" id="UP000275408"/>
    </source>
</evidence>
<dbReference type="Proteomes" id="UP000275408">
    <property type="component" value="Unassembled WGS sequence"/>
</dbReference>
<comment type="caution">
    <text evidence="1">The sequence shown here is derived from an EMBL/GenBank/DDBJ whole genome shotgun (WGS) entry which is preliminary data.</text>
</comment>
<sequence>MKKAAHRSPEKSFTGPLKPVKWGNKCLEYTDKVKVLGIYIDNKLTWKPHIKELTKSFNALLKSLKRISYLSTKELERIYYKLIIPHINYCISYGETVQSLLLNPLKHCILPSSLEDHDVIKKVHWQNISNIYKNRLSLEMFQIINSDGCHRLSRIFKQVNSVRKGKLIEMNTTASEFGRQSLFFRGPVTWKNLDRDIRNAENINSFKLALKNKSRLVETIS</sequence>
<gene>
    <name evidence="1" type="ORF">pdam_00017261</name>
</gene>
<organism evidence="1 2">
    <name type="scientific">Pocillopora damicornis</name>
    <name type="common">Cauliflower coral</name>
    <name type="synonym">Millepora damicornis</name>
    <dbReference type="NCBI Taxonomy" id="46731"/>
    <lineage>
        <taxon>Eukaryota</taxon>
        <taxon>Metazoa</taxon>
        <taxon>Cnidaria</taxon>
        <taxon>Anthozoa</taxon>
        <taxon>Hexacorallia</taxon>
        <taxon>Scleractinia</taxon>
        <taxon>Astrocoeniina</taxon>
        <taxon>Pocilloporidae</taxon>
        <taxon>Pocillopora</taxon>
    </lineage>
</organism>
<evidence type="ECO:0008006" key="3">
    <source>
        <dbReference type="Google" id="ProtNLM"/>
    </source>
</evidence>